<evidence type="ECO:0000313" key="1">
    <source>
        <dbReference type="EMBL" id="AUW47492.1"/>
    </source>
</evidence>
<dbReference type="InterPro" id="IPR008321">
    <property type="entry name" value="UCP032146"/>
</dbReference>
<proteinExistence type="predicted"/>
<evidence type="ECO:0000313" key="2">
    <source>
        <dbReference type="Proteomes" id="UP000238523"/>
    </source>
</evidence>
<organism evidence="1 2">
    <name type="scientific">Rhizobium leguminosarum</name>
    <dbReference type="NCBI Taxonomy" id="384"/>
    <lineage>
        <taxon>Bacteria</taxon>
        <taxon>Pseudomonadati</taxon>
        <taxon>Pseudomonadota</taxon>
        <taxon>Alphaproteobacteria</taxon>
        <taxon>Hyphomicrobiales</taxon>
        <taxon>Rhizobiaceae</taxon>
        <taxon>Rhizobium/Agrobacterium group</taxon>
        <taxon>Rhizobium</taxon>
    </lineage>
</organism>
<sequence>MTATTSPFSFRLSAVSLDGSFGRQSDKDQKREQGVAIFDLLDNNSFAPVGHDGGPYRLCLVLADRRLVMTVTTQNGAPVLCHHFSLTSFRRLLRDYSLVCDSYSDAMAGSEP</sequence>
<gene>
    <name evidence="1" type="ORF">CUJ84_pRLN3000370</name>
</gene>
<geneLocation type="plasmid" evidence="2">
    <name>prln3</name>
</geneLocation>
<dbReference type="EMBL" id="CP025015">
    <property type="protein sequence ID" value="AUW47492.1"/>
    <property type="molecule type" value="Genomic_DNA"/>
</dbReference>
<dbReference type="Proteomes" id="UP000238523">
    <property type="component" value="Plasmid pRLN3"/>
</dbReference>
<reference evidence="1 2" key="1">
    <citation type="submission" date="2017-11" db="EMBL/GenBank/DDBJ databases">
        <title>Complete genome of Rhizobium leguminosarum Norway, an ineffective micro-symbiont.</title>
        <authorList>
            <person name="Hoffrichter A."/>
            <person name="Liang J."/>
            <person name="Brachmann A."/>
            <person name="Marin M."/>
        </authorList>
    </citation>
    <scope>NUCLEOTIDE SEQUENCE [LARGE SCALE GENOMIC DNA]</scope>
    <source>
        <strain evidence="1 2">Norway</strain>
        <plasmid evidence="2">prln3</plasmid>
    </source>
</reference>
<accession>A0A2K9ZGW1</accession>
<dbReference type="Pfam" id="PF06793">
    <property type="entry name" value="UPF0262"/>
    <property type="match status" value="1"/>
</dbReference>
<keyword evidence="1" id="KW-0614">Plasmid</keyword>
<name>A0A2K9ZGW1_RHILE</name>
<dbReference type="AlphaFoldDB" id="A0A2K9ZGW1"/>
<protein>
    <submittedName>
        <fullName evidence="1">Uncharacterized protein</fullName>
    </submittedName>
</protein>